<dbReference type="AlphaFoldDB" id="A0A5C7AZ32"/>
<accession>A0A5C7AZ32</accession>
<organism evidence="2 3">
    <name type="scientific">Seonamhaeicola algicola</name>
    <dbReference type="NCBI Taxonomy" id="1719036"/>
    <lineage>
        <taxon>Bacteria</taxon>
        <taxon>Pseudomonadati</taxon>
        <taxon>Bacteroidota</taxon>
        <taxon>Flavobacteriia</taxon>
        <taxon>Flavobacteriales</taxon>
        <taxon>Flavobacteriaceae</taxon>
    </lineage>
</organism>
<evidence type="ECO:0000313" key="2">
    <source>
        <dbReference type="EMBL" id="TXE12739.1"/>
    </source>
</evidence>
<dbReference type="RefSeq" id="WP_147131269.1">
    <property type="nucleotide sequence ID" value="NZ_VOSC01000012.1"/>
</dbReference>
<dbReference type="GO" id="GO:0004180">
    <property type="term" value="F:carboxypeptidase activity"/>
    <property type="evidence" value="ECO:0007669"/>
    <property type="project" value="UniProtKB-KW"/>
</dbReference>
<name>A0A5C7AZ32_9FLAO</name>
<dbReference type="SUPFAM" id="SSF49464">
    <property type="entry name" value="Carboxypeptidase regulatory domain-like"/>
    <property type="match status" value="1"/>
</dbReference>
<feature type="signal peptide" evidence="1">
    <location>
        <begin position="1"/>
        <end position="18"/>
    </location>
</feature>
<proteinExistence type="predicted"/>
<dbReference type="OrthoDB" id="1443962at2"/>
<dbReference type="Gene3D" id="2.60.40.1120">
    <property type="entry name" value="Carboxypeptidase-like, regulatory domain"/>
    <property type="match status" value="1"/>
</dbReference>
<keyword evidence="1" id="KW-0732">Signal</keyword>
<dbReference type="Proteomes" id="UP000321790">
    <property type="component" value="Unassembled WGS sequence"/>
</dbReference>
<keyword evidence="2" id="KW-0645">Protease</keyword>
<gene>
    <name evidence="2" type="ORF">FUA26_02775</name>
</gene>
<sequence>MKHLIALFFIFSSAVMCAQNTGLIVGKVLDKELDNTPLAFANVSIKGTNLNVTSDISGAFLFENLESGKYTLICNFAGYETKEIQIEVNEQFPAEVKLSLGAFTLPPIETASNNG</sequence>
<reference evidence="3" key="1">
    <citation type="submission" date="2019-08" db="EMBL/GenBank/DDBJ databases">
        <title>Seonamhaeicola sediminis sp. nov., isolated from marine sediment.</title>
        <authorList>
            <person name="Cao W.R."/>
        </authorList>
    </citation>
    <scope>NUCLEOTIDE SEQUENCE [LARGE SCALE GENOMIC DNA]</scope>
    <source>
        <strain evidence="3">Gy8</strain>
    </source>
</reference>
<feature type="chain" id="PRO_5022935047" evidence="1">
    <location>
        <begin position="19"/>
        <end position="115"/>
    </location>
</feature>
<dbReference type="EMBL" id="VOSC01000012">
    <property type="protein sequence ID" value="TXE12739.1"/>
    <property type="molecule type" value="Genomic_DNA"/>
</dbReference>
<comment type="caution">
    <text evidence="2">The sequence shown here is derived from an EMBL/GenBank/DDBJ whole genome shotgun (WGS) entry which is preliminary data.</text>
</comment>
<protein>
    <submittedName>
        <fullName evidence="2">Carboxypeptidase-like regulatory domain-containing protein</fullName>
    </submittedName>
</protein>
<dbReference type="Pfam" id="PF13715">
    <property type="entry name" value="CarbopepD_reg_2"/>
    <property type="match status" value="1"/>
</dbReference>
<keyword evidence="2" id="KW-0378">Hydrolase</keyword>
<evidence type="ECO:0000256" key="1">
    <source>
        <dbReference type="SAM" id="SignalP"/>
    </source>
</evidence>
<keyword evidence="2" id="KW-0121">Carboxypeptidase</keyword>
<dbReference type="InterPro" id="IPR008969">
    <property type="entry name" value="CarboxyPept-like_regulatory"/>
</dbReference>
<evidence type="ECO:0000313" key="3">
    <source>
        <dbReference type="Proteomes" id="UP000321790"/>
    </source>
</evidence>
<keyword evidence="3" id="KW-1185">Reference proteome</keyword>